<organism evidence="1 2">
    <name type="scientific">Lachnospira intestinalis</name>
    <dbReference type="NCBI Taxonomy" id="3133158"/>
    <lineage>
        <taxon>Bacteria</taxon>
        <taxon>Bacillati</taxon>
        <taxon>Bacillota</taxon>
        <taxon>Clostridia</taxon>
        <taxon>Lachnospirales</taxon>
        <taxon>Lachnospiraceae</taxon>
        <taxon>Lachnospira</taxon>
    </lineage>
</organism>
<gene>
    <name evidence="1" type="ORF">WMO38_03900</name>
</gene>
<evidence type="ECO:0000313" key="1">
    <source>
        <dbReference type="EMBL" id="MEQ2534253.1"/>
    </source>
</evidence>
<evidence type="ECO:0000313" key="2">
    <source>
        <dbReference type="Proteomes" id="UP001480973"/>
    </source>
</evidence>
<reference evidence="1 2" key="1">
    <citation type="submission" date="2024-03" db="EMBL/GenBank/DDBJ databases">
        <title>Human intestinal bacterial collection.</title>
        <authorList>
            <person name="Pauvert C."/>
            <person name="Hitch T.C.A."/>
            <person name="Clavel T."/>
        </authorList>
    </citation>
    <scope>NUCLEOTIDE SEQUENCE [LARGE SCALE GENOMIC DNA]</scope>
    <source>
        <strain evidence="1 2">CLA-JM-H10</strain>
    </source>
</reference>
<protein>
    <submittedName>
        <fullName evidence="1">Uncharacterized protein</fullName>
    </submittedName>
</protein>
<sequence length="103" mass="11884">MVEAYHIGERITKGANVYTILIINSDGIDEDARIYADDIYYVNRKEYVDWAIKALTVVRSVWCTFSGEGESEWREAVHKEFIIAGITPKDYLDFVCSKNLKDK</sequence>
<comment type="caution">
    <text evidence="1">The sequence shown here is derived from an EMBL/GenBank/DDBJ whole genome shotgun (WGS) entry which is preliminary data.</text>
</comment>
<dbReference type="Proteomes" id="UP001480973">
    <property type="component" value="Unassembled WGS sequence"/>
</dbReference>
<dbReference type="EMBL" id="JBBMES010000003">
    <property type="protein sequence ID" value="MEQ2534253.1"/>
    <property type="molecule type" value="Genomic_DNA"/>
</dbReference>
<keyword evidence="2" id="KW-1185">Reference proteome</keyword>
<accession>A0ABV1GLE6</accession>
<name>A0ABV1GLE6_9FIRM</name>
<proteinExistence type="predicted"/>